<evidence type="ECO:0000313" key="1">
    <source>
        <dbReference type="EMBL" id="SBS78582.1"/>
    </source>
</evidence>
<organism evidence="1">
    <name type="scientific">uncultured Mycobacterium sp</name>
    <dbReference type="NCBI Taxonomy" id="171292"/>
    <lineage>
        <taxon>Bacteria</taxon>
        <taxon>Bacillati</taxon>
        <taxon>Actinomycetota</taxon>
        <taxon>Actinomycetes</taxon>
        <taxon>Mycobacteriales</taxon>
        <taxon>Mycobacteriaceae</taxon>
        <taxon>Mycobacterium</taxon>
        <taxon>environmental samples</taxon>
    </lineage>
</organism>
<sequence length="174" mass="17878">MTFATRDWNGQQPPSAAARTAMMTAACCAVDSWPHVLLNVAGPAGALLCSSWRNGSTNVVGSPPLPSIHVLEAMQACAYCSSVDSAGTSIRVVTPPGDVPTVPDGEAASVDSCALLDGAGVVDGLCPPPPGEHAASAATPAAAANRERHRYPRMESIYATLAAMTERTVNRECC</sequence>
<accession>A0A1Y5PIQ4</accession>
<reference evidence="1" key="1">
    <citation type="submission" date="2016-03" db="EMBL/GenBank/DDBJ databases">
        <authorList>
            <person name="Ploux O."/>
        </authorList>
    </citation>
    <scope>NUCLEOTIDE SEQUENCE</scope>
    <source>
        <strain evidence="1">UC10</strain>
    </source>
</reference>
<gene>
    <name evidence="1" type="ORF">MHPYR_60070</name>
</gene>
<protein>
    <submittedName>
        <fullName evidence="1">Uncharacterized protein</fullName>
    </submittedName>
</protein>
<proteinExistence type="predicted"/>
<dbReference type="AlphaFoldDB" id="A0A1Y5PIQ4"/>
<dbReference type="EMBL" id="FLQS01000056">
    <property type="protein sequence ID" value="SBS78582.1"/>
    <property type="molecule type" value="Genomic_DNA"/>
</dbReference>
<name>A0A1Y5PIQ4_9MYCO</name>